<dbReference type="AlphaFoldDB" id="A0AAV1SFQ2"/>
<dbReference type="PANTHER" id="PTHR31260:SF28">
    <property type="entry name" value="CYSTATIN DOMAIN PROTEIN"/>
    <property type="match status" value="1"/>
</dbReference>
<dbReference type="Gene3D" id="3.10.450.10">
    <property type="match status" value="1"/>
</dbReference>
<dbReference type="InterPro" id="IPR006462">
    <property type="entry name" value="MS5"/>
</dbReference>
<organism evidence="1 2">
    <name type="scientific">Dovyalis caffra</name>
    <dbReference type="NCBI Taxonomy" id="77055"/>
    <lineage>
        <taxon>Eukaryota</taxon>
        <taxon>Viridiplantae</taxon>
        <taxon>Streptophyta</taxon>
        <taxon>Embryophyta</taxon>
        <taxon>Tracheophyta</taxon>
        <taxon>Spermatophyta</taxon>
        <taxon>Magnoliopsida</taxon>
        <taxon>eudicotyledons</taxon>
        <taxon>Gunneridae</taxon>
        <taxon>Pentapetalae</taxon>
        <taxon>rosids</taxon>
        <taxon>fabids</taxon>
        <taxon>Malpighiales</taxon>
        <taxon>Salicaceae</taxon>
        <taxon>Flacourtieae</taxon>
        <taxon>Dovyalis</taxon>
    </lineage>
</organism>
<proteinExistence type="predicted"/>
<dbReference type="PANTHER" id="PTHR31260">
    <property type="entry name" value="CYSTATIN/MONELLIN SUPERFAMILY PROTEIN"/>
    <property type="match status" value="1"/>
</dbReference>
<accession>A0AAV1SFQ2</accession>
<reference evidence="1 2" key="1">
    <citation type="submission" date="2024-01" db="EMBL/GenBank/DDBJ databases">
        <authorList>
            <person name="Waweru B."/>
        </authorList>
    </citation>
    <scope>NUCLEOTIDE SEQUENCE [LARGE SCALE GENOMIC DNA]</scope>
</reference>
<comment type="caution">
    <text evidence="1">The sequence shown here is derived from an EMBL/GenBank/DDBJ whole genome shotgun (WGS) entry which is preliminary data.</text>
</comment>
<dbReference type="SUPFAM" id="SSF54403">
    <property type="entry name" value="Cystatin/monellin"/>
    <property type="match status" value="1"/>
</dbReference>
<keyword evidence="2" id="KW-1185">Reference proteome</keyword>
<gene>
    <name evidence="1" type="ORF">DCAF_LOCUS22821</name>
</gene>
<protein>
    <submittedName>
        <fullName evidence="1">Uncharacterized protein</fullName>
    </submittedName>
</protein>
<dbReference type="Proteomes" id="UP001314170">
    <property type="component" value="Unassembled WGS sequence"/>
</dbReference>
<evidence type="ECO:0000313" key="1">
    <source>
        <dbReference type="EMBL" id="CAK7350095.1"/>
    </source>
</evidence>
<dbReference type="InterPro" id="IPR046350">
    <property type="entry name" value="Cystatin_sf"/>
</dbReference>
<dbReference type="EMBL" id="CAWUPB010001184">
    <property type="protein sequence ID" value="CAK7350095.1"/>
    <property type="molecule type" value="Genomic_DNA"/>
</dbReference>
<evidence type="ECO:0000313" key="2">
    <source>
        <dbReference type="Proteomes" id="UP001314170"/>
    </source>
</evidence>
<name>A0AAV1SFQ2_9ROSI</name>
<sequence length="241" mass="28420">MNEWFQFQVFNMKSEIGINRNITHRALWDRMADLEENKKSIKENWYRNTPVDNISNMALAADDEEIDRIIKLSGYEGNLDPKTEEELVRYFGDFRNSKGFDIENDGPWVERWMHPVDHLRGPEAATIERCARIAVHRYNKGKKILKFDRIVKATLAIECLRVYFITLEAKEESKNETTTYQARVNYYSHRYPDGTGFREGFDVQIFRPKKPQLEVNKVKDLLAISFYDASDFQLSNPSSYR</sequence>